<organism evidence="1 2">
    <name type="scientific">Aspergillus ellipticus CBS 707.79</name>
    <dbReference type="NCBI Taxonomy" id="1448320"/>
    <lineage>
        <taxon>Eukaryota</taxon>
        <taxon>Fungi</taxon>
        <taxon>Dikarya</taxon>
        <taxon>Ascomycota</taxon>
        <taxon>Pezizomycotina</taxon>
        <taxon>Eurotiomycetes</taxon>
        <taxon>Eurotiomycetidae</taxon>
        <taxon>Eurotiales</taxon>
        <taxon>Aspergillaceae</taxon>
        <taxon>Aspergillus</taxon>
        <taxon>Aspergillus subgen. Circumdati</taxon>
    </lineage>
</organism>
<name>A0A319DNC5_9EURO</name>
<feature type="non-terminal residue" evidence="1">
    <location>
        <position position="1"/>
    </location>
</feature>
<accession>A0A319DNC5</accession>
<dbReference type="AlphaFoldDB" id="A0A319DNC5"/>
<dbReference type="Proteomes" id="UP000247810">
    <property type="component" value="Unassembled WGS sequence"/>
</dbReference>
<sequence length="53" mass="6313">IPPLVDRDRDILTGVTSIRTKHKHLRSIRPSVRPVRSWREGNSSNQYDKQFLW</sequence>
<keyword evidence="2" id="KW-1185">Reference proteome</keyword>
<proteinExistence type="predicted"/>
<dbReference type="EMBL" id="KZ825851">
    <property type="protein sequence ID" value="PYH95567.1"/>
    <property type="molecule type" value="Genomic_DNA"/>
</dbReference>
<protein>
    <submittedName>
        <fullName evidence="1">Uncharacterized protein</fullName>
    </submittedName>
</protein>
<evidence type="ECO:0000313" key="2">
    <source>
        <dbReference type="Proteomes" id="UP000247810"/>
    </source>
</evidence>
<gene>
    <name evidence="1" type="ORF">BO71DRAFT_397908</name>
</gene>
<dbReference type="VEuPathDB" id="FungiDB:BO71DRAFT_397908"/>
<evidence type="ECO:0000313" key="1">
    <source>
        <dbReference type="EMBL" id="PYH95567.1"/>
    </source>
</evidence>
<reference evidence="1 2" key="1">
    <citation type="submission" date="2018-02" db="EMBL/GenBank/DDBJ databases">
        <title>The genomes of Aspergillus section Nigri reveals drivers in fungal speciation.</title>
        <authorList>
            <consortium name="DOE Joint Genome Institute"/>
            <person name="Vesth T.C."/>
            <person name="Nybo J."/>
            <person name="Theobald S."/>
            <person name="Brandl J."/>
            <person name="Frisvad J.C."/>
            <person name="Nielsen K.F."/>
            <person name="Lyhne E.K."/>
            <person name="Kogle M.E."/>
            <person name="Kuo A."/>
            <person name="Riley R."/>
            <person name="Clum A."/>
            <person name="Nolan M."/>
            <person name="Lipzen A."/>
            <person name="Salamov A."/>
            <person name="Henrissat B."/>
            <person name="Wiebenga A."/>
            <person name="De vries R.P."/>
            <person name="Grigoriev I.V."/>
            <person name="Mortensen U.H."/>
            <person name="Andersen M.R."/>
            <person name="Baker S.E."/>
        </authorList>
    </citation>
    <scope>NUCLEOTIDE SEQUENCE [LARGE SCALE GENOMIC DNA]</scope>
    <source>
        <strain evidence="1 2">CBS 707.79</strain>
    </source>
</reference>